<keyword evidence="9 11" id="KW-0472">Membrane</keyword>
<dbReference type="GO" id="GO:0006754">
    <property type="term" value="P:ATP biosynthetic process"/>
    <property type="evidence" value="ECO:0007669"/>
    <property type="project" value="UniProtKB-KW"/>
</dbReference>
<dbReference type="AlphaFoldDB" id="A0A8C8RTV4"/>
<evidence type="ECO:0000256" key="6">
    <source>
        <dbReference type="ARBA" id="ARBA00022792"/>
    </source>
</evidence>
<evidence type="ECO:0000256" key="8">
    <source>
        <dbReference type="ARBA" id="ARBA00023128"/>
    </source>
</evidence>
<evidence type="ECO:0000256" key="9">
    <source>
        <dbReference type="ARBA" id="ARBA00023136"/>
    </source>
</evidence>
<evidence type="ECO:0000256" key="11">
    <source>
        <dbReference type="SAM" id="Phobius"/>
    </source>
</evidence>
<evidence type="ECO:0000313" key="12">
    <source>
        <dbReference type="Ensembl" id="ENSPCEP00000009646.1"/>
    </source>
</evidence>
<proteinExistence type="inferred from homology"/>
<feature type="transmembrane region" description="Helical" evidence="11">
    <location>
        <begin position="6"/>
        <end position="29"/>
    </location>
</feature>
<name>A0A8C8RTV4_9SAUR</name>
<evidence type="ECO:0000313" key="13">
    <source>
        <dbReference type="Proteomes" id="UP000694393"/>
    </source>
</evidence>
<keyword evidence="5 11" id="KW-0812">Transmembrane</keyword>
<keyword evidence="6" id="KW-0999">Mitochondrion inner membrane</keyword>
<evidence type="ECO:0000256" key="3">
    <source>
        <dbReference type="ARBA" id="ARBA00006970"/>
    </source>
</evidence>
<evidence type="ECO:0000256" key="4">
    <source>
        <dbReference type="ARBA" id="ARBA00016475"/>
    </source>
</evidence>
<dbReference type="Ensembl" id="ENSPCET00000009978.1">
    <property type="protein sequence ID" value="ENSPCEP00000009646.1"/>
    <property type="gene ID" value="ENSPCEG00000007677.1"/>
</dbReference>
<keyword evidence="7 11" id="KW-1133">Transmembrane helix</keyword>
<accession>A0A8C8RTV4</accession>
<dbReference type="Proteomes" id="UP000694393">
    <property type="component" value="Unplaced"/>
</dbReference>
<dbReference type="PANTHER" id="PTHR36465">
    <property type="entry name" value="UBIQUINOL-CYTOCHROME-C REDUCTASE COMPLEX ASSEMBLY FACTOR 3"/>
    <property type="match status" value="1"/>
</dbReference>
<dbReference type="GO" id="GO:0005743">
    <property type="term" value="C:mitochondrial inner membrane"/>
    <property type="evidence" value="ECO:0007669"/>
    <property type="project" value="UniProtKB-SubCell"/>
</dbReference>
<comment type="subcellular location">
    <subcellularLocation>
        <location evidence="2">Mitochondrion inner membrane</location>
        <topology evidence="2">Single-pass membrane protein</topology>
    </subcellularLocation>
</comment>
<evidence type="ECO:0000256" key="2">
    <source>
        <dbReference type="ARBA" id="ARBA00004434"/>
    </source>
</evidence>
<dbReference type="InterPro" id="IPR027896">
    <property type="entry name" value="UQCC3"/>
</dbReference>
<evidence type="ECO:0000256" key="5">
    <source>
        <dbReference type="ARBA" id="ARBA00022692"/>
    </source>
</evidence>
<comment type="similarity">
    <text evidence="3">Belongs to the UQCC3 family.</text>
</comment>
<reference evidence="12" key="2">
    <citation type="submission" date="2025-09" db="UniProtKB">
        <authorList>
            <consortium name="Ensembl"/>
        </authorList>
    </citation>
    <scope>IDENTIFICATION</scope>
</reference>
<evidence type="ECO:0000256" key="10">
    <source>
        <dbReference type="ARBA" id="ARBA00023310"/>
    </source>
</evidence>
<comment type="function">
    <text evidence="1">Required for the assembly of the ubiquinol-cytochrome c reductase complex (mitochondrial respiratory chain complex III or cytochrome b-c1 complex), mediating cytochrome b recruitment and probably stabilization within the complex. Thereby, plays an important role in ATP production by mitochondria. Cardiolipin-binding protein, it may also control the cardiolipin composition of mitochondria membranes and their morphology.</text>
</comment>
<keyword evidence="13" id="KW-1185">Reference proteome</keyword>
<organism evidence="12 13">
    <name type="scientific">Pelusios castaneus</name>
    <name type="common">West African mud turtle</name>
    <dbReference type="NCBI Taxonomy" id="367368"/>
    <lineage>
        <taxon>Eukaryota</taxon>
        <taxon>Metazoa</taxon>
        <taxon>Chordata</taxon>
        <taxon>Craniata</taxon>
        <taxon>Vertebrata</taxon>
        <taxon>Euteleostomi</taxon>
        <taxon>Archelosauria</taxon>
        <taxon>Testudinata</taxon>
        <taxon>Testudines</taxon>
        <taxon>Pleurodira</taxon>
        <taxon>Pelomedusidae</taxon>
        <taxon>Pelusios</taxon>
    </lineage>
</organism>
<evidence type="ECO:0000256" key="7">
    <source>
        <dbReference type="ARBA" id="ARBA00022989"/>
    </source>
</evidence>
<dbReference type="GO" id="GO:0034551">
    <property type="term" value="P:mitochondrial respiratory chain complex III assembly"/>
    <property type="evidence" value="ECO:0007669"/>
    <property type="project" value="InterPro"/>
</dbReference>
<dbReference type="Pfam" id="PF15141">
    <property type="entry name" value="UQCC3"/>
    <property type="match status" value="1"/>
</dbReference>
<dbReference type="GO" id="GO:0006122">
    <property type="term" value="P:mitochondrial electron transport, ubiquinol to cytochrome c"/>
    <property type="evidence" value="ECO:0007669"/>
    <property type="project" value="TreeGrafter"/>
</dbReference>
<keyword evidence="8" id="KW-0496">Mitochondrion</keyword>
<sequence>MAFLRQLVLGGLMMAGTVGLGVAVMALVVPRDQREQELVKELPEANPLQLAERRRQNELIMAAIKEAAETNENVAWRQKPWSK</sequence>
<keyword evidence="10" id="KW-0066">ATP synthesis</keyword>
<dbReference type="PANTHER" id="PTHR36465:SF1">
    <property type="entry name" value="UBIQUINOL-CYTOCHROME-C REDUCTASE COMPLEX ASSEMBLY FACTOR 3"/>
    <property type="match status" value="1"/>
</dbReference>
<protein>
    <recommendedName>
        <fullName evidence="4">Ubiquinol-cytochrome-c reductase complex assembly factor 3</fullName>
    </recommendedName>
</protein>
<reference evidence="12" key="1">
    <citation type="submission" date="2025-08" db="UniProtKB">
        <authorList>
            <consortium name="Ensembl"/>
        </authorList>
    </citation>
    <scope>IDENTIFICATION</scope>
</reference>
<evidence type="ECO:0000256" key="1">
    <source>
        <dbReference type="ARBA" id="ARBA00002879"/>
    </source>
</evidence>